<protein>
    <submittedName>
        <fullName evidence="1">Uncharacterized protein</fullName>
    </submittedName>
</protein>
<reference evidence="1 2" key="1">
    <citation type="journal article" date="2024" name="Plant Biotechnol. J.">
        <title>Genome and CRISPR/Cas9 system of a widespread forest tree (Populus alba) in the world.</title>
        <authorList>
            <person name="Liu Y.J."/>
            <person name="Jiang P.F."/>
            <person name="Han X.M."/>
            <person name="Li X.Y."/>
            <person name="Wang H.M."/>
            <person name="Wang Y.J."/>
            <person name="Wang X.X."/>
            <person name="Zeng Q.Y."/>
        </authorList>
    </citation>
    <scope>NUCLEOTIDE SEQUENCE [LARGE SCALE GENOMIC DNA]</scope>
    <source>
        <strain evidence="2">cv. PAL-ZL1</strain>
    </source>
</reference>
<name>A0ACC4BB10_POPAL</name>
<feature type="non-terminal residue" evidence="1">
    <location>
        <position position="155"/>
    </location>
</feature>
<evidence type="ECO:0000313" key="2">
    <source>
        <dbReference type="Proteomes" id="UP000309997"/>
    </source>
</evidence>
<sequence>HGLALDAIKVFTKMEVENVLPDSITFLGILTACSHCGLVKEGRKYFDLMRSQYSVQPHIEHYGAMVDLFGRAGLLEEAFAMIKSMPMEPDVVIWRALLGACRTYKKPELGEAAMANISRLRSGDYVLLSNIYCSQKRWDTAQGVWEMMKKKGVHK</sequence>
<organism evidence="1 2">
    <name type="scientific">Populus alba</name>
    <name type="common">White poplar</name>
    <dbReference type="NCBI Taxonomy" id="43335"/>
    <lineage>
        <taxon>Eukaryota</taxon>
        <taxon>Viridiplantae</taxon>
        <taxon>Streptophyta</taxon>
        <taxon>Embryophyta</taxon>
        <taxon>Tracheophyta</taxon>
        <taxon>Spermatophyta</taxon>
        <taxon>Magnoliopsida</taxon>
        <taxon>eudicotyledons</taxon>
        <taxon>Gunneridae</taxon>
        <taxon>Pentapetalae</taxon>
        <taxon>rosids</taxon>
        <taxon>fabids</taxon>
        <taxon>Malpighiales</taxon>
        <taxon>Salicaceae</taxon>
        <taxon>Saliceae</taxon>
        <taxon>Populus</taxon>
    </lineage>
</organism>
<evidence type="ECO:0000313" key="1">
    <source>
        <dbReference type="EMBL" id="KAL3575552.1"/>
    </source>
</evidence>
<comment type="caution">
    <text evidence="1">The sequence shown here is derived from an EMBL/GenBank/DDBJ whole genome shotgun (WGS) entry which is preliminary data.</text>
</comment>
<dbReference type="EMBL" id="RCHU02000012">
    <property type="protein sequence ID" value="KAL3575552.1"/>
    <property type="molecule type" value="Genomic_DNA"/>
</dbReference>
<accession>A0ACC4BB10</accession>
<feature type="non-terminal residue" evidence="1">
    <location>
        <position position="1"/>
    </location>
</feature>
<keyword evidence="2" id="KW-1185">Reference proteome</keyword>
<gene>
    <name evidence="1" type="ORF">D5086_023653</name>
</gene>
<proteinExistence type="predicted"/>
<dbReference type="Proteomes" id="UP000309997">
    <property type="component" value="Unassembled WGS sequence"/>
</dbReference>